<reference evidence="2" key="2">
    <citation type="submission" date="2020-06" db="EMBL/GenBank/DDBJ databases">
        <title>Helianthus annuus Genome sequencing and assembly Release 2.</title>
        <authorList>
            <person name="Gouzy J."/>
            <person name="Langlade N."/>
            <person name="Munos S."/>
        </authorList>
    </citation>
    <scope>NUCLEOTIDE SEQUENCE</scope>
    <source>
        <tissue evidence="2">Leaves</tissue>
    </source>
</reference>
<protein>
    <submittedName>
        <fullName evidence="2">Uncharacterized protein</fullName>
    </submittedName>
</protein>
<name>A0A9K3IWD0_HELAN</name>
<dbReference type="PANTHER" id="PTHR31099:SF49">
    <property type="entry name" value="MYOSIN HEAVY CHAIN-LIKE PROTEIN"/>
    <property type="match status" value="1"/>
</dbReference>
<evidence type="ECO:0000313" key="3">
    <source>
        <dbReference type="Proteomes" id="UP000215914"/>
    </source>
</evidence>
<dbReference type="PANTHER" id="PTHR31099">
    <property type="entry name" value="OS06G0165300 PROTEIN"/>
    <property type="match status" value="1"/>
</dbReference>
<reference evidence="2" key="1">
    <citation type="journal article" date="2017" name="Nature">
        <title>The sunflower genome provides insights into oil metabolism, flowering and Asterid evolution.</title>
        <authorList>
            <person name="Badouin H."/>
            <person name="Gouzy J."/>
            <person name="Grassa C.J."/>
            <person name="Murat F."/>
            <person name="Staton S.E."/>
            <person name="Cottret L."/>
            <person name="Lelandais-Briere C."/>
            <person name="Owens G.L."/>
            <person name="Carrere S."/>
            <person name="Mayjonade B."/>
            <person name="Legrand L."/>
            <person name="Gill N."/>
            <person name="Kane N.C."/>
            <person name="Bowers J.E."/>
            <person name="Hubner S."/>
            <person name="Bellec A."/>
            <person name="Berard A."/>
            <person name="Berges H."/>
            <person name="Blanchet N."/>
            <person name="Boniface M.C."/>
            <person name="Brunel D."/>
            <person name="Catrice O."/>
            <person name="Chaidir N."/>
            <person name="Claudel C."/>
            <person name="Donnadieu C."/>
            <person name="Faraut T."/>
            <person name="Fievet G."/>
            <person name="Helmstetter N."/>
            <person name="King M."/>
            <person name="Knapp S.J."/>
            <person name="Lai Z."/>
            <person name="Le Paslier M.C."/>
            <person name="Lippi Y."/>
            <person name="Lorenzon L."/>
            <person name="Mandel J.R."/>
            <person name="Marage G."/>
            <person name="Marchand G."/>
            <person name="Marquand E."/>
            <person name="Bret-Mestries E."/>
            <person name="Morien E."/>
            <person name="Nambeesan S."/>
            <person name="Nguyen T."/>
            <person name="Pegot-Espagnet P."/>
            <person name="Pouilly N."/>
            <person name="Raftis F."/>
            <person name="Sallet E."/>
            <person name="Schiex T."/>
            <person name="Thomas J."/>
            <person name="Vandecasteele C."/>
            <person name="Vares D."/>
            <person name="Vear F."/>
            <person name="Vautrin S."/>
            <person name="Crespi M."/>
            <person name="Mangin B."/>
            <person name="Burke J.M."/>
            <person name="Salse J."/>
            <person name="Munos S."/>
            <person name="Vincourt P."/>
            <person name="Rieseberg L.H."/>
            <person name="Langlade N.B."/>
        </authorList>
    </citation>
    <scope>NUCLEOTIDE SEQUENCE</scope>
    <source>
        <tissue evidence="2">Leaves</tissue>
    </source>
</reference>
<evidence type="ECO:0000313" key="2">
    <source>
        <dbReference type="EMBL" id="KAF5804000.1"/>
    </source>
</evidence>
<comment type="caution">
    <text evidence="2">The sequence shown here is derived from an EMBL/GenBank/DDBJ whole genome shotgun (WGS) entry which is preliminary data.</text>
</comment>
<sequence length="339" mass="37418">MGFYFFASRGAPKKILLNPPKSFHDWKPKFFFIREEVIPIAMTFRDWSEPILKEDLLIPKQETWYVKLTATPNRVFGENVLVAAGMSDQWSPDSKDVPILKFEDRAGEEYWYDQIKGRFTYPVADAFAAPPTATEGAHIPNPRPLRVLTSAGKEIIYLSSEESVGSSNGELSSWSTVLAGVLRYLGIDPEEKKKKPKKKKVITIDADVTSKRGGSSRVTSGVADKGTLRLRQSNLKDYVIISDSFEGLSRIDERKYGAAGSRSSGSAGSRNPDAGATPSSVAHGEEKEEEVEEEEPAAQLIRKRNREAAVGASMMSQPGGIPLIGKKSNLRSLYRFSPG</sequence>
<feature type="compositionally biased region" description="Low complexity" evidence="1">
    <location>
        <begin position="258"/>
        <end position="270"/>
    </location>
</feature>
<dbReference type="Proteomes" id="UP000215914">
    <property type="component" value="Unassembled WGS sequence"/>
</dbReference>
<gene>
    <name evidence="2" type="ORF">HanXRQr2_Chr06g0277991</name>
</gene>
<feature type="region of interest" description="Disordered" evidence="1">
    <location>
        <begin position="258"/>
        <end position="325"/>
    </location>
</feature>
<dbReference type="AlphaFoldDB" id="A0A9K3IWD0"/>
<dbReference type="Gramene" id="mRNA:HanXRQr2_Chr06g0277991">
    <property type="protein sequence ID" value="mRNA:HanXRQr2_Chr06g0277991"/>
    <property type="gene ID" value="HanXRQr2_Chr06g0277991"/>
</dbReference>
<proteinExistence type="predicted"/>
<accession>A0A9K3IWD0</accession>
<evidence type="ECO:0000256" key="1">
    <source>
        <dbReference type="SAM" id="MobiDB-lite"/>
    </source>
</evidence>
<feature type="compositionally biased region" description="Acidic residues" evidence="1">
    <location>
        <begin position="287"/>
        <end position="296"/>
    </location>
</feature>
<keyword evidence="3" id="KW-1185">Reference proteome</keyword>
<organism evidence="2 3">
    <name type="scientific">Helianthus annuus</name>
    <name type="common">Common sunflower</name>
    <dbReference type="NCBI Taxonomy" id="4232"/>
    <lineage>
        <taxon>Eukaryota</taxon>
        <taxon>Viridiplantae</taxon>
        <taxon>Streptophyta</taxon>
        <taxon>Embryophyta</taxon>
        <taxon>Tracheophyta</taxon>
        <taxon>Spermatophyta</taxon>
        <taxon>Magnoliopsida</taxon>
        <taxon>eudicotyledons</taxon>
        <taxon>Gunneridae</taxon>
        <taxon>Pentapetalae</taxon>
        <taxon>asterids</taxon>
        <taxon>campanulids</taxon>
        <taxon>Asterales</taxon>
        <taxon>Asteraceae</taxon>
        <taxon>Asteroideae</taxon>
        <taxon>Heliantheae alliance</taxon>
        <taxon>Heliantheae</taxon>
        <taxon>Helianthus</taxon>
    </lineage>
</organism>
<dbReference type="EMBL" id="MNCJ02000321">
    <property type="protein sequence ID" value="KAF5804000.1"/>
    <property type="molecule type" value="Genomic_DNA"/>
</dbReference>